<comment type="caution">
    <text evidence="1">The sequence shown here is derived from an EMBL/GenBank/DDBJ whole genome shotgun (WGS) entry which is preliminary data.</text>
</comment>
<feature type="non-terminal residue" evidence="1">
    <location>
        <position position="1"/>
    </location>
</feature>
<dbReference type="EMBL" id="JBAMMX010000014">
    <property type="protein sequence ID" value="KAK6927823.1"/>
    <property type="molecule type" value="Genomic_DNA"/>
</dbReference>
<gene>
    <name evidence="1" type="ORF">RJ641_006414</name>
</gene>
<sequence length="468" mass="51336">RRDDSNAADSDAFLEQFLSFLLVAAVSANKTARFHACQIISEIDYGLFAGGSKTLVLSLPPLNVTAAAVIDCMLDVSESVRRAAYCVLACKFPLQSLSIKMRTVILKRELADCSTAVSCVKPLKEEWLIRCCNGYPIELLKYLDVETYESVGASVMDALLVSNLVKVKDGQRIQQFFLSSNEKREEVALYWRTLCRHLQKEAQEKGSDAAATMGAEAVVYAAEASDSNDLLDKILPATVSDFVRLIKEHFVAGSFQLFDMPHLTILGANYCCESRQLLLLGAMLDFSDLTNRKVASAFVHELLQRPLGHEVDENGNKIVIGDGLNLGGDAECASAVSEFAKKVHATAGEFEEVILTVIEELAWPCRERTADFFHWMHCLAVIGLLLENATSFRWIQGKTIEPAELLQSLLLPAKHIDLDVQRAAKNCLGLFGLLKRKGSQGPSSIRVVASKAFVDLVTWSSGSGQSHG</sequence>
<evidence type="ECO:0000313" key="2">
    <source>
        <dbReference type="Proteomes" id="UP001370490"/>
    </source>
</evidence>
<name>A0AAN8VHM9_9MAGN</name>
<dbReference type="Proteomes" id="UP001370490">
    <property type="component" value="Unassembled WGS sequence"/>
</dbReference>
<accession>A0AAN8VHM9</accession>
<dbReference type="AlphaFoldDB" id="A0AAN8VHM9"/>
<dbReference type="PANTHER" id="PTHR14418">
    <property type="entry name" value="CONDENSIN COMPLEX SUBUNIT 3-RELATED"/>
    <property type="match status" value="1"/>
</dbReference>
<evidence type="ECO:0000313" key="1">
    <source>
        <dbReference type="EMBL" id="KAK6927823.1"/>
    </source>
</evidence>
<proteinExistence type="predicted"/>
<keyword evidence="2" id="KW-1185">Reference proteome</keyword>
<dbReference type="GO" id="GO:0007076">
    <property type="term" value="P:mitotic chromosome condensation"/>
    <property type="evidence" value="ECO:0007669"/>
    <property type="project" value="InterPro"/>
</dbReference>
<reference evidence="1 2" key="1">
    <citation type="submission" date="2023-12" db="EMBL/GenBank/DDBJ databases">
        <title>A high-quality genome assembly for Dillenia turbinata (Dilleniales).</title>
        <authorList>
            <person name="Chanderbali A."/>
        </authorList>
    </citation>
    <scope>NUCLEOTIDE SEQUENCE [LARGE SCALE GENOMIC DNA]</scope>
    <source>
        <strain evidence="1">LSX21</strain>
        <tissue evidence="1">Leaf</tissue>
    </source>
</reference>
<protein>
    <submittedName>
        <fullName evidence="1">Uncharacterized protein</fullName>
    </submittedName>
</protein>
<organism evidence="1 2">
    <name type="scientific">Dillenia turbinata</name>
    <dbReference type="NCBI Taxonomy" id="194707"/>
    <lineage>
        <taxon>Eukaryota</taxon>
        <taxon>Viridiplantae</taxon>
        <taxon>Streptophyta</taxon>
        <taxon>Embryophyta</taxon>
        <taxon>Tracheophyta</taxon>
        <taxon>Spermatophyta</taxon>
        <taxon>Magnoliopsida</taxon>
        <taxon>eudicotyledons</taxon>
        <taxon>Gunneridae</taxon>
        <taxon>Pentapetalae</taxon>
        <taxon>Dilleniales</taxon>
        <taxon>Dilleniaceae</taxon>
        <taxon>Dillenia</taxon>
    </lineage>
</organism>
<dbReference type="InterPro" id="IPR016024">
    <property type="entry name" value="ARM-type_fold"/>
</dbReference>
<dbReference type="PANTHER" id="PTHR14418:SF5">
    <property type="entry name" value="CONDENSIN COMPLEX SUBUNIT 3"/>
    <property type="match status" value="1"/>
</dbReference>
<dbReference type="SUPFAM" id="SSF48371">
    <property type="entry name" value="ARM repeat"/>
    <property type="match status" value="1"/>
</dbReference>
<dbReference type="InterPro" id="IPR027165">
    <property type="entry name" value="CND3"/>
</dbReference>
<dbReference type="GO" id="GO:0000793">
    <property type="term" value="C:condensed chromosome"/>
    <property type="evidence" value="ECO:0007669"/>
    <property type="project" value="TreeGrafter"/>
</dbReference>
<dbReference type="GO" id="GO:0000796">
    <property type="term" value="C:condensin complex"/>
    <property type="evidence" value="ECO:0007669"/>
    <property type="project" value="InterPro"/>
</dbReference>